<gene>
    <name evidence="1" type="ORF">Tco_0682005</name>
</gene>
<organism evidence="1 2">
    <name type="scientific">Tanacetum coccineum</name>
    <dbReference type="NCBI Taxonomy" id="301880"/>
    <lineage>
        <taxon>Eukaryota</taxon>
        <taxon>Viridiplantae</taxon>
        <taxon>Streptophyta</taxon>
        <taxon>Embryophyta</taxon>
        <taxon>Tracheophyta</taxon>
        <taxon>Spermatophyta</taxon>
        <taxon>Magnoliopsida</taxon>
        <taxon>eudicotyledons</taxon>
        <taxon>Gunneridae</taxon>
        <taxon>Pentapetalae</taxon>
        <taxon>asterids</taxon>
        <taxon>campanulids</taxon>
        <taxon>Asterales</taxon>
        <taxon>Asteraceae</taxon>
        <taxon>Asteroideae</taxon>
        <taxon>Anthemideae</taxon>
        <taxon>Anthemidinae</taxon>
        <taxon>Tanacetum</taxon>
    </lineage>
</organism>
<dbReference type="Proteomes" id="UP001151760">
    <property type="component" value="Unassembled WGS sequence"/>
</dbReference>
<reference evidence="1" key="1">
    <citation type="journal article" date="2022" name="Int. J. Mol. Sci.">
        <title>Draft Genome of Tanacetum Coccineum: Genomic Comparison of Closely Related Tanacetum-Family Plants.</title>
        <authorList>
            <person name="Yamashiro T."/>
            <person name="Shiraishi A."/>
            <person name="Nakayama K."/>
            <person name="Satake H."/>
        </authorList>
    </citation>
    <scope>NUCLEOTIDE SEQUENCE</scope>
</reference>
<protein>
    <submittedName>
        <fullName evidence="1">Uncharacterized protein</fullName>
    </submittedName>
</protein>
<keyword evidence="2" id="KW-1185">Reference proteome</keyword>
<accession>A0ABQ4XRH4</accession>
<reference evidence="1" key="2">
    <citation type="submission" date="2022-01" db="EMBL/GenBank/DDBJ databases">
        <authorList>
            <person name="Yamashiro T."/>
            <person name="Shiraishi A."/>
            <person name="Satake H."/>
            <person name="Nakayama K."/>
        </authorList>
    </citation>
    <scope>NUCLEOTIDE SEQUENCE</scope>
</reference>
<comment type="caution">
    <text evidence="1">The sequence shown here is derived from an EMBL/GenBank/DDBJ whole genome shotgun (WGS) entry which is preliminary data.</text>
</comment>
<sequence>MKGYENDERIMFEFILRGFAKSDIWDKVKVPLSPRMIEDEYLICCENTIHMMNALKEARMESREMLLSIHHRLKMLFEIISKMNRKLEDEKIKRYDKGKDKVNDF</sequence>
<dbReference type="EMBL" id="BQNB010009718">
    <property type="protein sequence ID" value="GJS67441.1"/>
    <property type="molecule type" value="Genomic_DNA"/>
</dbReference>
<name>A0ABQ4XRH4_9ASTR</name>
<proteinExistence type="predicted"/>
<evidence type="ECO:0000313" key="1">
    <source>
        <dbReference type="EMBL" id="GJS67441.1"/>
    </source>
</evidence>
<evidence type="ECO:0000313" key="2">
    <source>
        <dbReference type="Proteomes" id="UP001151760"/>
    </source>
</evidence>